<dbReference type="RefSeq" id="WP_237362130.1">
    <property type="nucleotide sequence ID" value="NZ_CAKLDM010000002.1"/>
</dbReference>
<dbReference type="InterPro" id="IPR036429">
    <property type="entry name" value="SpoA-like_sf"/>
</dbReference>
<evidence type="ECO:0000313" key="9">
    <source>
        <dbReference type="EMBL" id="CAH0540101.1"/>
    </source>
</evidence>
<comment type="similarity">
    <text evidence="2">Belongs to the FliN/MopA/SpaO family.</text>
</comment>
<comment type="subcellular location">
    <subcellularLocation>
        <location evidence="1">Cell membrane</location>
        <topology evidence="1">Peripheral membrane protein</topology>
        <orientation evidence="1">Cytoplasmic side</orientation>
    </subcellularLocation>
</comment>
<evidence type="ECO:0000256" key="5">
    <source>
        <dbReference type="ARBA" id="ARBA00022500"/>
    </source>
</evidence>
<comment type="caution">
    <text evidence="9">The sequence shown here is derived from an EMBL/GenBank/DDBJ whole genome shotgun (WGS) entry which is preliminary data.</text>
</comment>
<dbReference type="Pfam" id="PF01052">
    <property type="entry name" value="FliMN_C"/>
    <property type="match status" value="1"/>
</dbReference>
<evidence type="ECO:0000256" key="2">
    <source>
        <dbReference type="ARBA" id="ARBA00009226"/>
    </source>
</evidence>
<gene>
    <name evidence="9" type="ORF">VMF7928_02616</name>
</gene>
<reference evidence="9" key="1">
    <citation type="submission" date="2021-11" db="EMBL/GenBank/DDBJ databases">
        <authorList>
            <person name="Rodrigo-Torres L."/>
            <person name="Arahal R. D."/>
            <person name="Lucena T."/>
        </authorList>
    </citation>
    <scope>NUCLEOTIDE SEQUENCE</scope>
    <source>
        <strain evidence="9">CECT 7928</strain>
    </source>
</reference>
<evidence type="ECO:0000256" key="6">
    <source>
        <dbReference type="ARBA" id="ARBA00022779"/>
    </source>
</evidence>
<organism evidence="9 10">
    <name type="scientific">Vibrio marisflavi CECT 7928</name>
    <dbReference type="NCBI Taxonomy" id="634439"/>
    <lineage>
        <taxon>Bacteria</taxon>
        <taxon>Pseudomonadati</taxon>
        <taxon>Pseudomonadota</taxon>
        <taxon>Gammaproteobacteria</taxon>
        <taxon>Vibrionales</taxon>
        <taxon>Vibrionaceae</taxon>
        <taxon>Vibrio</taxon>
    </lineage>
</organism>
<feature type="domain" description="Flagellar motor switch protein FliN-like C-terminal" evidence="8">
    <location>
        <begin position="45"/>
        <end position="112"/>
    </location>
</feature>
<dbReference type="InterPro" id="IPR001172">
    <property type="entry name" value="FliN_T3SS_HrcQb"/>
</dbReference>
<name>A0ABN8E4V1_9VIBR</name>
<proteinExistence type="inferred from homology"/>
<keyword evidence="7" id="KW-0472">Membrane</keyword>
<sequence length="121" mass="13043">MTDNASLDNIDSLLNDDDKLFDDLNDAILDGMEDPASSGLSRFVDIPVTLTLEVASTEISMGELMKVGPGSLIALDQDTNCQLQVKVNGKLIAYAEAVAIDNKFGLKITQLVEQSNRQNAI</sequence>
<dbReference type="PRINTS" id="PR00956">
    <property type="entry name" value="FLGMOTORFLIN"/>
</dbReference>
<evidence type="ECO:0000256" key="4">
    <source>
        <dbReference type="ARBA" id="ARBA00022475"/>
    </source>
</evidence>
<dbReference type="InterPro" id="IPR001543">
    <property type="entry name" value="FliN-like_C"/>
</dbReference>
<evidence type="ECO:0000313" key="10">
    <source>
        <dbReference type="Proteomes" id="UP000838748"/>
    </source>
</evidence>
<dbReference type="InterPro" id="IPR051469">
    <property type="entry name" value="FliN/MopA/SpaO"/>
</dbReference>
<dbReference type="SUPFAM" id="SSF101801">
    <property type="entry name" value="Surface presentation of antigens (SPOA)"/>
    <property type="match status" value="1"/>
</dbReference>
<evidence type="ECO:0000259" key="8">
    <source>
        <dbReference type="Pfam" id="PF01052"/>
    </source>
</evidence>
<dbReference type="Proteomes" id="UP000838748">
    <property type="component" value="Unassembled WGS sequence"/>
</dbReference>
<dbReference type="EMBL" id="CAKLDM010000002">
    <property type="protein sequence ID" value="CAH0540101.1"/>
    <property type="molecule type" value="Genomic_DNA"/>
</dbReference>
<dbReference type="Gene3D" id="2.30.330.10">
    <property type="entry name" value="SpoA-like"/>
    <property type="match status" value="1"/>
</dbReference>
<dbReference type="PANTHER" id="PTHR43484:SF1">
    <property type="entry name" value="FLAGELLAR MOTOR SWITCH PROTEIN FLIN"/>
    <property type="match status" value="1"/>
</dbReference>
<evidence type="ECO:0000256" key="7">
    <source>
        <dbReference type="ARBA" id="ARBA00023136"/>
    </source>
</evidence>
<keyword evidence="6" id="KW-0283">Flagellar rotation</keyword>
<evidence type="ECO:0000256" key="3">
    <source>
        <dbReference type="ARBA" id="ARBA00021897"/>
    </source>
</evidence>
<evidence type="ECO:0000256" key="1">
    <source>
        <dbReference type="ARBA" id="ARBA00004413"/>
    </source>
</evidence>
<keyword evidence="4" id="KW-1003">Cell membrane</keyword>
<accession>A0ABN8E4V1</accession>
<dbReference type="PANTHER" id="PTHR43484">
    <property type="match status" value="1"/>
</dbReference>
<keyword evidence="5" id="KW-0145">Chemotaxis</keyword>
<keyword evidence="10" id="KW-1185">Reference proteome</keyword>
<protein>
    <recommendedName>
        <fullName evidence="3">Flagellar motor switch protein FliN</fullName>
    </recommendedName>
</protein>